<evidence type="ECO:0000256" key="1">
    <source>
        <dbReference type="SAM" id="MobiDB-lite"/>
    </source>
</evidence>
<gene>
    <name evidence="2" type="ORF">OBRU01_24939</name>
</gene>
<dbReference type="AlphaFoldDB" id="A0A0L7KKX9"/>
<keyword evidence="3" id="KW-1185">Reference proteome</keyword>
<feature type="region of interest" description="Disordered" evidence="1">
    <location>
        <begin position="11"/>
        <end position="58"/>
    </location>
</feature>
<accession>A0A0L7KKX9</accession>
<organism evidence="2 3">
    <name type="scientific">Operophtera brumata</name>
    <name type="common">Winter moth</name>
    <name type="synonym">Phalaena brumata</name>
    <dbReference type="NCBI Taxonomy" id="104452"/>
    <lineage>
        <taxon>Eukaryota</taxon>
        <taxon>Metazoa</taxon>
        <taxon>Ecdysozoa</taxon>
        <taxon>Arthropoda</taxon>
        <taxon>Hexapoda</taxon>
        <taxon>Insecta</taxon>
        <taxon>Pterygota</taxon>
        <taxon>Neoptera</taxon>
        <taxon>Endopterygota</taxon>
        <taxon>Lepidoptera</taxon>
        <taxon>Glossata</taxon>
        <taxon>Ditrysia</taxon>
        <taxon>Geometroidea</taxon>
        <taxon>Geometridae</taxon>
        <taxon>Larentiinae</taxon>
        <taxon>Operophtera</taxon>
    </lineage>
</organism>
<dbReference type="Proteomes" id="UP000037510">
    <property type="component" value="Unassembled WGS sequence"/>
</dbReference>
<protein>
    <submittedName>
        <fullName evidence="2">Mvb12</fullName>
    </submittedName>
</protein>
<sequence>MICKMVCYKVSGGSTDNSPTHNDPPRTLASRSSRPTTTMKRSVPRTTSSRRDLRRGHRLPSHLYQVLLSPLVSELNHLNLQSPAYPRIEEFTTDHDYEALSP</sequence>
<feature type="non-terminal residue" evidence="2">
    <location>
        <position position="102"/>
    </location>
</feature>
<evidence type="ECO:0000313" key="2">
    <source>
        <dbReference type="EMBL" id="KOB63676.1"/>
    </source>
</evidence>
<reference evidence="2 3" key="1">
    <citation type="journal article" date="2015" name="Genome Biol. Evol.">
        <title>The genome of winter moth (Operophtera brumata) provides a genomic perspective on sexual dimorphism and phenology.</title>
        <authorList>
            <person name="Derks M.F."/>
            <person name="Smit S."/>
            <person name="Salis L."/>
            <person name="Schijlen E."/>
            <person name="Bossers A."/>
            <person name="Mateman C."/>
            <person name="Pijl A.S."/>
            <person name="de Ridder D."/>
            <person name="Groenen M.A."/>
            <person name="Visser M.E."/>
            <person name="Megens H.J."/>
        </authorList>
    </citation>
    <scope>NUCLEOTIDE SEQUENCE [LARGE SCALE GENOMIC DNA]</scope>
    <source>
        <strain evidence="2">WM2013NL</strain>
        <tissue evidence="2">Head and thorax</tissue>
    </source>
</reference>
<feature type="compositionally biased region" description="Polar residues" evidence="1">
    <location>
        <begin position="12"/>
        <end position="21"/>
    </location>
</feature>
<name>A0A0L7KKX9_OPEBR</name>
<comment type="caution">
    <text evidence="2">The sequence shown here is derived from an EMBL/GenBank/DDBJ whole genome shotgun (WGS) entry which is preliminary data.</text>
</comment>
<feature type="compositionally biased region" description="Polar residues" evidence="1">
    <location>
        <begin position="29"/>
        <end position="47"/>
    </location>
</feature>
<dbReference type="EMBL" id="JTDY01009303">
    <property type="protein sequence ID" value="KOB63676.1"/>
    <property type="molecule type" value="Genomic_DNA"/>
</dbReference>
<evidence type="ECO:0000313" key="3">
    <source>
        <dbReference type="Proteomes" id="UP000037510"/>
    </source>
</evidence>
<proteinExistence type="predicted"/>